<comment type="caution">
    <text evidence="3">The sequence shown here is derived from an EMBL/GenBank/DDBJ whole genome shotgun (WGS) entry which is preliminary data.</text>
</comment>
<feature type="transmembrane region" description="Helical" evidence="2">
    <location>
        <begin position="83"/>
        <end position="102"/>
    </location>
</feature>
<dbReference type="EMBL" id="JBJJXI010000037">
    <property type="protein sequence ID" value="KAL3402232.1"/>
    <property type="molecule type" value="Genomic_DNA"/>
</dbReference>
<evidence type="ECO:0000256" key="1">
    <source>
        <dbReference type="SAM" id="MobiDB-lite"/>
    </source>
</evidence>
<organism evidence="3 4">
    <name type="scientific">Trichogramma kaykai</name>
    <dbReference type="NCBI Taxonomy" id="54128"/>
    <lineage>
        <taxon>Eukaryota</taxon>
        <taxon>Metazoa</taxon>
        <taxon>Ecdysozoa</taxon>
        <taxon>Arthropoda</taxon>
        <taxon>Hexapoda</taxon>
        <taxon>Insecta</taxon>
        <taxon>Pterygota</taxon>
        <taxon>Neoptera</taxon>
        <taxon>Endopterygota</taxon>
        <taxon>Hymenoptera</taxon>
        <taxon>Apocrita</taxon>
        <taxon>Proctotrupomorpha</taxon>
        <taxon>Chalcidoidea</taxon>
        <taxon>Trichogrammatidae</taxon>
        <taxon>Trichogramma</taxon>
    </lineage>
</organism>
<dbReference type="AlphaFoldDB" id="A0ABD2XA47"/>
<keyword evidence="2" id="KW-0812">Transmembrane</keyword>
<reference evidence="3 4" key="1">
    <citation type="journal article" date="2024" name="bioRxiv">
        <title>A reference genome for Trichogramma kaykai: A tiny desert-dwelling parasitoid wasp with competing sex-ratio distorters.</title>
        <authorList>
            <person name="Culotta J."/>
            <person name="Lindsey A.R."/>
        </authorList>
    </citation>
    <scope>NUCLEOTIDE SEQUENCE [LARGE SCALE GENOMIC DNA]</scope>
    <source>
        <strain evidence="3 4">KSX58</strain>
    </source>
</reference>
<dbReference type="Proteomes" id="UP001627154">
    <property type="component" value="Unassembled WGS sequence"/>
</dbReference>
<protein>
    <submittedName>
        <fullName evidence="3">Uncharacterized protein</fullName>
    </submittedName>
</protein>
<keyword evidence="2" id="KW-0472">Membrane</keyword>
<evidence type="ECO:0000313" key="4">
    <source>
        <dbReference type="Proteomes" id="UP001627154"/>
    </source>
</evidence>
<accession>A0ABD2XA47</accession>
<sequence>MIRAPNVDEGVKVPSKKARALFAGLKVFSINLCGLGRATAAATCATTTSHRENLMTFAHGARNLGRSIHTSPRANEYTSQVELLLLLLLMLLLLLLLLLAGAQAPATRQAIARKFQLDIIIILATWDSWGQAAASASLLVGSARGACALAIVRIFITCTYISVLSRLRAATPSSSSSPYAVGRRIGELGAAAATGVHCCAEEQQQSAPHIQQQKQQQQHTVSQREPPSNSNTTCLSRRGFVFHAICQLISSSSSSSSSSGSQSRSSDPPACVCTVENSNATSRLRCVEYLRSAIYY</sequence>
<gene>
    <name evidence="3" type="ORF">TKK_004765</name>
</gene>
<keyword evidence="4" id="KW-1185">Reference proteome</keyword>
<feature type="compositionally biased region" description="Polar residues" evidence="1">
    <location>
        <begin position="219"/>
        <end position="231"/>
    </location>
</feature>
<evidence type="ECO:0000313" key="3">
    <source>
        <dbReference type="EMBL" id="KAL3402232.1"/>
    </source>
</evidence>
<feature type="region of interest" description="Disordered" evidence="1">
    <location>
        <begin position="207"/>
        <end position="231"/>
    </location>
</feature>
<name>A0ABD2XA47_9HYME</name>
<proteinExistence type="predicted"/>
<evidence type="ECO:0000256" key="2">
    <source>
        <dbReference type="SAM" id="Phobius"/>
    </source>
</evidence>
<keyword evidence="2" id="KW-1133">Transmembrane helix</keyword>
<feature type="compositionally biased region" description="Low complexity" evidence="1">
    <location>
        <begin position="207"/>
        <end position="218"/>
    </location>
</feature>